<accession>A0A7J8FIL3</accession>
<proteinExistence type="predicted"/>
<dbReference type="Proteomes" id="UP000593571">
    <property type="component" value="Unassembled WGS sequence"/>
</dbReference>
<name>A0A7J8FIL3_ROUAE</name>
<dbReference type="EMBL" id="JACASE010000007">
    <property type="protein sequence ID" value="KAF6447445.1"/>
    <property type="molecule type" value="Genomic_DNA"/>
</dbReference>
<sequence length="136" mass="15249">MSLGRLSSSLKEDAYDWGQLLSLSPLAPGKSLPCWVSASSGARPPTASPQNTCQIVGLSMRTKILYGWKHRFSLNHKTHLHLVQKLFENIVLRVTTTCNACEVLHPFPFGRTYLTQVPKHVSSFKRGSTTFHRDIK</sequence>
<keyword evidence="2" id="KW-1185">Reference proteome</keyword>
<reference evidence="1 2" key="1">
    <citation type="journal article" date="2020" name="Nature">
        <title>Six reference-quality genomes reveal evolution of bat adaptations.</title>
        <authorList>
            <person name="Jebb D."/>
            <person name="Huang Z."/>
            <person name="Pippel M."/>
            <person name="Hughes G.M."/>
            <person name="Lavrichenko K."/>
            <person name="Devanna P."/>
            <person name="Winkler S."/>
            <person name="Jermiin L.S."/>
            <person name="Skirmuntt E.C."/>
            <person name="Katzourakis A."/>
            <person name="Burkitt-Gray L."/>
            <person name="Ray D.A."/>
            <person name="Sullivan K.A.M."/>
            <person name="Roscito J.G."/>
            <person name="Kirilenko B.M."/>
            <person name="Davalos L.M."/>
            <person name="Corthals A.P."/>
            <person name="Power M.L."/>
            <person name="Jones G."/>
            <person name="Ransome R.D."/>
            <person name="Dechmann D.K.N."/>
            <person name="Locatelli A.G."/>
            <person name="Puechmaille S.J."/>
            <person name="Fedrigo O."/>
            <person name="Jarvis E.D."/>
            <person name="Hiller M."/>
            <person name="Vernes S.C."/>
            <person name="Myers E.W."/>
            <person name="Teeling E.C."/>
        </authorList>
    </citation>
    <scope>NUCLEOTIDE SEQUENCE [LARGE SCALE GENOMIC DNA]</scope>
    <source>
        <strain evidence="1">MRouAeg1</strain>
        <tissue evidence="1">Muscle</tissue>
    </source>
</reference>
<dbReference type="AlphaFoldDB" id="A0A7J8FIL3"/>
<protein>
    <submittedName>
        <fullName evidence="1">Uncharacterized protein</fullName>
    </submittedName>
</protein>
<comment type="caution">
    <text evidence="1">The sequence shown here is derived from an EMBL/GenBank/DDBJ whole genome shotgun (WGS) entry which is preliminary data.</text>
</comment>
<evidence type="ECO:0000313" key="2">
    <source>
        <dbReference type="Proteomes" id="UP000593571"/>
    </source>
</evidence>
<evidence type="ECO:0000313" key="1">
    <source>
        <dbReference type="EMBL" id="KAF6447445.1"/>
    </source>
</evidence>
<gene>
    <name evidence="1" type="ORF">HJG63_011906</name>
</gene>
<organism evidence="1 2">
    <name type="scientific">Rousettus aegyptiacus</name>
    <name type="common">Egyptian fruit bat</name>
    <name type="synonym">Pteropus aegyptiacus</name>
    <dbReference type="NCBI Taxonomy" id="9407"/>
    <lineage>
        <taxon>Eukaryota</taxon>
        <taxon>Metazoa</taxon>
        <taxon>Chordata</taxon>
        <taxon>Craniata</taxon>
        <taxon>Vertebrata</taxon>
        <taxon>Euteleostomi</taxon>
        <taxon>Mammalia</taxon>
        <taxon>Eutheria</taxon>
        <taxon>Laurasiatheria</taxon>
        <taxon>Chiroptera</taxon>
        <taxon>Yinpterochiroptera</taxon>
        <taxon>Pteropodoidea</taxon>
        <taxon>Pteropodidae</taxon>
        <taxon>Rousettinae</taxon>
        <taxon>Rousettus</taxon>
    </lineage>
</organism>